<feature type="domain" description="4Fe-4S ferredoxin-type" evidence="5">
    <location>
        <begin position="175"/>
        <end position="203"/>
    </location>
</feature>
<dbReference type="GO" id="GO:0010181">
    <property type="term" value="F:FMN binding"/>
    <property type="evidence" value="ECO:0007669"/>
    <property type="project" value="InterPro"/>
</dbReference>
<evidence type="ECO:0000313" key="7">
    <source>
        <dbReference type="Proteomes" id="UP000294682"/>
    </source>
</evidence>
<dbReference type="Gene3D" id="3.40.50.360">
    <property type="match status" value="1"/>
</dbReference>
<dbReference type="SUPFAM" id="SSF52218">
    <property type="entry name" value="Flavoproteins"/>
    <property type="match status" value="1"/>
</dbReference>
<keyword evidence="3" id="KW-0411">Iron-sulfur</keyword>
<dbReference type="PROSITE" id="PS00198">
    <property type="entry name" value="4FE4S_FER_1"/>
    <property type="match status" value="2"/>
</dbReference>
<dbReference type="InterPro" id="IPR029039">
    <property type="entry name" value="Flavoprotein-like_sf"/>
</dbReference>
<dbReference type="PROSITE" id="PS50902">
    <property type="entry name" value="FLAVODOXIN_LIKE"/>
    <property type="match status" value="1"/>
</dbReference>
<evidence type="ECO:0000256" key="2">
    <source>
        <dbReference type="ARBA" id="ARBA00023004"/>
    </source>
</evidence>
<feature type="domain" description="Flavodoxin-like" evidence="4">
    <location>
        <begin position="5"/>
        <end position="147"/>
    </location>
</feature>
<evidence type="ECO:0000259" key="4">
    <source>
        <dbReference type="PROSITE" id="PS50902"/>
    </source>
</evidence>
<dbReference type="AlphaFoldDB" id="A0A9X8Y8G8"/>
<keyword evidence="1" id="KW-0479">Metal-binding</keyword>
<reference evidence="6 7" key="1">
    <citation type="submission" date="2019-03" db="EMBL/GenBank/DDBJ databases">
        <title>Genomic Encyclopedia of Type Strains, Phase IV (KMG-IV): sequencing the most valuable type-strain genomes for metagenomic binning, comparative biology and taxonomic classification.</title>
        <authorList>
            <person name="Goeker M."/>
        </authorList>
    </citation>
    <scope>NUCLEOTIDE SEQUENCE [LARGE SCALE GENOMIC DNA]</scope>
    <source>
        <strain evidence="6 7">DSM 100433</strain>
    </source>
</reference>
<dbReference type="RefSeq" id="WP_132084145.1">
    <property type="nucleotide sequence ID" value="NZ_SLUK01000003.1"/>
</dbReference>
<organism evidence="6 7">
    <name type="scientific">Harryflintia acetispora</name>
    <dbReference type="NCBI Taxonomy" id="1849041"/>
    <lineage>
        <taxon>Bacteria</taxon>
        <taxon>Bacillati</taxon>
        <taxon>Bacillota</taxon>
        <taxon>Clostridia</taxon>
        <taxon>Eubacteriales</taxon>
        <taxon>Oscillospiraceae</taxon>
        <taxon>Harryflintia</taxon>
    </lineage>
</organism>
<dbReference type="GO" id="GO:0046872">
    <property type="term" value="F:metal ion binding"/>
    <property type="evidence" value="ECO:0007669"/>
    <property type="project" value="UniProtKB-KW"/>
</dbReference>
<sequence length="255" mass="27663">MIKNTWCIYFSPSGTTKKTVNQIAAGIQKEWQECDLLAQREPMPELGPDDLLIAGAPVFAGRIPSPCAERLRGVRGDKTPAIIAAVYGNRDYDDALLELQELLEGQGFRVIAAAAAIAQHSIFPDVAAGRPDEEDLRQLQNFAGKCAKLLESLPQPGRPSVKGHAPYRAPAPVPLKPSADRSCTRCGACAKICPTGAIDPRYPQETDKERCISCTACIAACPQHARAFRGPAYKIAKAGFVKKFSARKEPEFFLL</sequence>
<evidence type="ECO:0000256" key="3">
    <source>
        <dbReference type="ARBA" id="ARBA00023014"/>
    </source>
</evidence>
<proteinExistence type="predicted"/>
<dbReference type="Gene3D" id="3.30.70.20">
    <property type="match status" value="2"/>
</dbReference>
<dbReference type="PROSITE" id="PS51379">
    <property type="entry name" value="4FE4S_FER_2"/>
    <property type="match status" value="2"/>
</dbReference>
<dbReference type="SUPFAM" id="SSF54862">
    <property type="entry name" value="4Fe-4S ferredoxins"/>
    <property type="match status" value="1"/>
</dbReference>
<evidence type="ECO:0000256" key="1">
    <source>
        <dbReference type="ARBA" id="ARBA00022723"/>
    </source>
</evidence>
<comment type="caution">
    <text evidence="6">The sequence shown here is derived from an EMBL/GenBank/DDBJ whole genome shotgun (WGS) entry which is preliminary data.</text>
</comment>
<dbReference type="InterPro" id="IPR008254">
    <property type="entry name" value="Flavodoxin/NO_synth"/>
</dbReference>
<dbReference type="GO" id="GO:0051536">
    <property type="term" value="F:iron-sulfur cluster binding"/>
    <property type="evidence" value="ECO:0007669"/>
    <property type="project" value="UniProtKB-KW"/>
</dbReference>
<dbReference type="InterPro" id="IPR017900">
    <property type="entry name" value="4Fe4S_Fe_S_CS"/>
</dbReference>
<dbReference type="GO" id="GO:0016651">
    <property type="term" value="F:oxidoreductase activity, acting on NAD(P)H"/>
    <property type="evidence" value="ECO:0007669"/>
    <property type="project" value="UniProtKB-ARBA"/>
</dbReference>
<feature type="domain" description="4Fe-4S ferredoxin-type" evidence="5">
    <location>
        <begin position="205"/>
        <end position="231"/>
    </location>
</feature>
<keyword evidence="2" id="KW-0408">Iron</keyword>
<gene>
    <name evidence="6" type="ORF">EDD78_10325</name>
</gene>
<dbReference type="EMBL" id="SLUK01000003">
    <property type="protein sequence ID" value="TCL43988.1"/>
    <property type="molecule type" value="Genomic_DNA"/>
</dbReference>
<protein>
    <submittedName>
        <fullName evidence="6">4Fe-4S dicluster protein</fullName>
    </submittedName>
</protein>
<dbReference type="PANTHER" id="PTHR43122:SF1">
    <property type="entry name" value="IRON-SULFUR-BINDING PROTEIN"/>
    <property type="match status" value="1"/>
</dbReference>
<dbReference type="Pfam" id="PF13187">
    <property type="entry name" value="Fer4_9"/>
    <property type="match status" value="1"/>
</dbReference>
<keyword evidence="7" id="KW-1185">Reference proteome</keyword>
<dbReference type="PANTHER" id="PTHR43122">
    <property type="entry name" value="FERREDOXIN SUBUNIT OF PYRUVATE:FLAVODOXIN OXIDOREDUCTASE-RELATED"/>
    <property type="match status" value="1"/>
</dbReference>
<name>A0A9X8Y8G8_9FIRM</name>
<evidence type="ECO:0000313" key="6">
    <source>
        <dbReference type="EMBL" id="TCL43988.1"/>
    </source>
</evidence>
<accession>A0A9X8Y8G8</accession>
<dbReference type="Proteomes" id="UP000294682">
    <property type="component" value="Unassembled WGS sequence"/>
</dbReference>
<evidence type="ECO:0000259" key="5">
    <source>
        <dbReference type="PROSITE" id="PS51379"/>
    </source>
</evidence>
<dbReference type="InterPro" id="IPR017896">
    <property type="entry name" value="4Fe4S_Fe-S-bd"/>
</dbReference>